<sequence length="306" mass="32654">MTDSSTHPADRTMPGTIPPIEAAPGWEVVCAVKYSTLNKALLAGARPTPQWRRGGPVDLQGSSTAGRLAQGLIDAIQLAPGCGGLLRWRIEVNAAQYHNLSSRLRIDGAFRFSVLIRTQLCFAATPGQPGLLCVQVDPDASLPAHMPQVTSVTLDPEFLADTRLNIFDVANIEADLKAIVARTLPAHLPEMLGAMPLSGPLSPPALRSELSRSSPQAYTYGAGQIGAQHEELLVVLVPADESVDFHGYAARDSAPLLRQARAAGEPYRDDAPSMFEDNDELAAQASRVPHGLWLSGYSRAVNTLAP</sequence>
<accession>A0A1W6Z8E2</accession>
<keyword evidence="2" id="KW-1185">Reference proteome</keyword>
<evidence type="ECO:0000313" key="2">
    <source>
        <dbReference type="Proteomes" id="UP000194161"/>
    </source>
</evidence>
<dbReference type="STRING" id="463040.CAL15_02795"/>
<protein>
    <submittedName>
        <fullName evidence="1">Uncharacterized protein</fullName>
    </submittedName>
</protein>
<dbReference type="Proteomes" id="UP000194161">
    <property type="component" value="Chromosome"/>
</dbReference>
<dbReference type="KEGG" id="bgm:CAL15_02795"/>
<gene>
    <name evidence="1" type="ORF">CAL15_02795</name>
</gene>
<evidence type="ECO:0000313" key="1">
    <source>
        <dbReference type="EMBL" id="ARP93400.1"/>
    </source>
</evidence>
<dbReference type="EMBL" id="CP021111">
    <property type="protein sequence ID" value="ARP93400.1"/>
    <property type="molecule type" value="Genomic_DNA"/>
</dbReference>
<organism evidence="1 2">
    <name type="scientific">Bordetella genomosp. 13</name>
    <dbReference type="NCBI Taxonomy" id="463040"/>
    <lineage>
        <taxon>Bacteria</taxon>
        <taxon>Pseudomonadati</taxon>
        <taxon>Pseudomonadota</taxon>
        <taxon>Betaproteobacteria</taxon>
        <taxon>Burkholderiales</taxon>
        <taxon>Alcaligenaceae</taxon>
        <taxon>Bordetella</taxon>
    </lineage>
</organism>
<dbReference type="OrthoDB" id="8642183at2"/>
<dbReference type="AlphaFoldDB" id="A0A1W6Z8E2"/>
<reference evidence="1 2" key="1">
    <citation type="submission" date="2017-05" db="EMBL/GenBank/DDBJ databases">
        <title>Complete and WGS of Bordetella genogroups.</title>
        <authorList>
            <person name="Spilker T."/>
            <person name="LiPuma J."/>
        </authorList>
    </citation>
    <scope>NUCLEOTIDE SEQUENCE [LARGE SCALE GENOMIC DNA]</scope>
    <source>
        <strain evidence="1 2">AU7206</strain>
    </source>
</reference>
<name>A0A1W6Z8E2_9BORD</name>
<proteinExistence type="predicted"/>
<dbReference type="RefSeq" id="WP_086077240.1">
    <property type="nucleotide sequence ID" value="NZ_CP021111.1"/>
</dbReference>